<gene>
    <name evidence="2" type="ORF">FSARC_969</name>
</gene>
<dbReference type="OrthoDB" id="5142910at2759"/>
<protein>
    <submittedName>
        <fullName evidence="2">Uncharacterized protein</fullName>
    </submittedName>
</protein>
<comment type="caution">
    <text evidence="2">The sequence shown here is derived from an EMBL/GenBank/DDBJ whole genome shotgun (WGS) entry which is preliminary data.</text>
</comment>
<name>A0A8H4UAC2_9HYPO</name>
<accession>A0A8H4UAC2</accession>
<dbReference type="AlphaFoldDB" id="A0A8H4UAC2"/>
<dbReference type="Proteomes" id="UP000622797">
    <property type="component" value="Unassembled WGS sequence"/>
</dbReference>
<feature type="region of interest" description="Disordered" evidence="1">
    <location>
        <begin position="259"/>
        <end position="335"/>
    </location>
</feature>
<reference evidence="2" key="2">
    <citation type="submission" date="2020-05" db="EMBL/GenBank/DDBJ databases">
        <authorList>
            <person name="Kim H.-S."/>
            <person name="Proctor R.H."/>
            <person name="Brown D.W."/>
        </authorList>
    </citation>
    <scope>NUCLEOTIDE SEQUENCE</scope>
    <source>
        <strain evidence="2">NRRL 20472</strain>
    </source>
</reference>
<evidence type="ECO:0000256" key="1">
    <source>
        <dbReference type="SAM" id="MobiDB-lite"/>
    </source>
</evidence>
<proteinExistence type="predicted"/>
<organism evidence="2 3">
    <name type="scientific">Fusarium sarcochroum</name>
    <dbReference type="NCBI Taxonomy" id="1208366"/>
    <lineage>
        <taxon>Eukaryota</taxon>
        <taxon>Fungi</taxon>
        <taxon>Dikarya</taxon>
        <taxon>Ascomycota</taxon>
        <taxon>Pezizomycotina</taxon>
        <taxon>Sordariomycetes</taxon>
        <taxon>Hypocreomycetidae</taxon>
        <taxon>Hypocreales</taxon>
        <taxon>Nectriaceae</taxon>
        <taxon>Fusarium</taxon>
        <taxon>Fusarium lateritium species complex</taxon>
    </lineage>
</organism>
<evidence type="ECO:0000313" key="3">
    <source>
        <dbReference type="Proteomes" id="UP000622797"/>
    </source>
</evidence>
<keyword evidence="3" id="KW-1185">Reference proteome</keyword>
<sequence>MSQVSLRLRELGGGSQALDGVVSINKQANRMCIRIPGKTQAILTQFEEKRDFNVAICMLQKAGFSISEAIPTSLLSALPSANNVTPDTSLDLGPRLSSITPLSLLPPNNVQGSEAQPSASFTEMLNTPYQDIPVSFMPTPDVLHTQRTHSLPMPPPAAANQMMETVPSRVQLNPYNMFLGHGNNHTHMPRVGSPLRHSFNPRPTPRQSFYEKIVARSYQTTSPPGFRPDSPTVHATYEISSNASTPDRSQMTAIETSKSEANLKNDSSPKSNHHQPPPGVLNEFRSLMPRPRKLPFGSSVKKAILNEPSGARANTQENSDGGPKQKKSRNHTTPNVEAEVMPKHPDIQVRSPNMVHTVRAQNTDVRSAMTSTMKPKINVYRDADCQTDVPTTAKKPENPFEASELKTQFTGPRSSSWIVVTDTGALKDLDQATTSLFEQYETDVANGGDEKLCAEFYMNQIWMKRKEVWLRKLQGMTAGQWHCPTDGYSFVLDSAAADHLH</sequence>
<evidence type="ECO:0000313" key="2">
    <source>
        <dbReference type="EMBL" id="KAF4972402.1"/>
    </source>
</evidence>
<dbReference type="EMBL" id="JABEXW010000057">
    <property type="protein sequence ID" value="KAF4972402.1"/>
    <property type="molecule type" value="Genomic_DNA"/>
</dbReference>
<reference evidence="2" key="1">
    <citation type="journal article" date="2020" name="BMC Genomics">
        <title>Correction to: Identification and distribution of gene clusters required for synthesis of sphingolipid metabolism inhibitors in diverse species of the filamentous fungus Fusarium.</title>
        <authorList>
            <person name="Kim H.S."/>
            <person name="Lohmar J.M."/>
            <person name="Busman M."/>
            <person name="Brown D.W."/>
            <person name="Naumann T.A."/>
            <person name="Divon H.H."/>
            <person name="Lysoe E."/>
            <person name="Uhlig S."/>
            <person name="Proctor R.H."/>
        </authorList>
    </citation>
    <scope>NUCLEOTIDE SEQUENCE</scope>
    <source>
        <strain evidence="2">NRRL 20472</strain>
    </source>
</reference>